<feature type="region of interest" description="Disordered" evidence="1">
    <location>
        <begin position="1"/>
        <end position="20"/>
    </location>
</feature>
<sequence>MSEHDAAGSRAGLSPHASSVWLPVGTQRTVLIDASPTPFPSSDGTPAVVEVCFDPAGDVVARMDGEILGAFDAEASAALRKSPRRPPPRTNPVARKPTSPFPLPNPVEATTHPNHDRFLSSNGK</sequence>
<dbReference type="Proteomes" id="UP000186292">
    <property type="component" value="Unassembled WGS sequence"/>
</dbReference>
<evidence type="ECO:0000313" key="2">
    <source>
        <dbReference type="EMBL" id="SIS38843.1"/>
    </source>
</evidence>
<dbReference type="AlphaFoldDB" id="A0A1N7IP14"/>
<proteinExistence type="predicted"/>
<gene>
    <name evidence="2" type="ORF">SAMN05444817_101165</name>
</gene>
<organism evidence="2 3">
    <name type="scientific">Corynebacterium appendicis CIP 107643</name>
    <dbReference type="NCBI Taxonomy" id="1161099"/>
    <lineage>
        <taxon>Bacteria</taxon>
        <taxon>Bacillati</taxon>
        <taxon>Actinomycetota</taxon>
        <taxon>Actinomycetes</taxon>
        <taxon>Mycobacteriales</taxon>
        <taxon>Corynebacteriaceae</taxon>
        <taxon>Corynebacterium</taxon>
    </lineage>
</organism>
<dbReference type="EMBL" id="FTOF01000001">
    <property type="protein sequence ID" value="SIS38843.1"/>
    <property type="molecule type" value="Genomic_DNA"/>
</dbReference>
<dbReference type="STRING" id="1161099.SAMN05444817_101165"/>
<evidence type="ECO:0000313" key="3">
    <source>
        <dbReference type="Proteomes" id="UP000186292"/>
    </source>
</evidence>
<protein>
    <submittedName>
        <fullName evidence="2">Uncharacterized protein</fullName>
    </submittedName>
</protein>
<reference evidence="3" key="1">
    <citation type="submission" date="2017-01" db="EMBL/GenBank/DDBJ databases">
        <authorList>
            <person name="Varghese N."/>
            <person name="Submissions S."/>
        </authorList>
    </citation>
    <scope>NUCLEOTIDE SEQUENCE [LARGE SCALE GENOMIC DNA]</scope>
    <source>
        <strain evidence="3">DSM 44531</strain>
    </source>
</reference>
<name>A0A1N7IP14_9CORY</name>
<feature type="region of interest" description="Disordered" evidence="1">
    <location>
        <begin position="76"/>
        <end position="124"/>
    </location>
</feature>
<evidence type="ECO:0000256" key="1">
    <source>
        <dbReference type="SAM" id="MobiDB-lite"/>
    </source>
</evidence>
<keyword evidence="3" id="KW-1185">Reference proteome</keyword>
<accession>A0A1N7IP14</accession>
<dbReference type="RefSeq" id="WP_143313805.1">
    <property type="nucleotide sequence ID" value="NZ_CP046976.1"/>
</dbReference>